<feature type="chain" id="PRO_5030858704" description="DUF922 domain-containing protein" evidence="1">
    <location>
        <begin position="23"/>
        <end position="207"/>
    </location>
</feature>
<dbReference type="RefSeq" id="WP_183998986.1">
    <property type="nucleotide sequence ID" value="NZ_JACIEH010000003.1"/>
</dbReference>
<keyword evidence="1" id="KW-0732">Signal</keyword>
<dbReference type="Proteomes" id="UP000557392">
    <property type="component" value="Unassembled WGS sequence"/>
</dbReference>
<evidence type="ECO:0000313" key="3">
    <source>
        <dbReference type="Proteomes" id="UP000557392"/>
    </source>
</evidence>
<accession>A0A7W6JW45</accession>
<name>A0A7W6JW45_9SPHN</name>
<proteinExistence type="predicted"/>
<reference evidence="2 3" key="1">
    <citation type="submission" date="2020-08" db="EMBL/GenBank/DDBJ databases">
        <title>Genomic Encyclopedia of Type Strains, Phase IV (KMG-IV): sequencing the most valuable type-strain genomes for metagenomic binning, comparative biology and taxonomic classification.</title>
        <authorList>
            <person name="Goeker M."/>
        </authorList>
    </citation>
    <scope>NUCLEOTIDE SEQUENCE [LARGE SCALE GENOMIC DNA]</scope>
    <source>
        <strain evidence="2 3">DSM 101806</strain>
    </source>
</reference>
<evidence type="ECO:0000256" key="1">
    <source>
        <dbReference type="SAM" id="SignalP"/>
    </source>
</evidence>
<evidence type="ECO:0008006" key="4">
    <source>
        <dbReference type="Google" id="ProtNLM"/>
    </source>
</evidence>
<evidence type="ECO:0000313" key="2">
    <source>
        <dbReference type="EMBL" id="MBB4099602.1"/>
    </source>
</evidence>
<gene>
    <name evidence="2" type="ORF">GGR46_003174</name>
</gene>
<comment type="caution">
    <text evidence="2">The sequence shown here is derived from an EMBL/GenBank/DDBJ whole genome shotgun (WGS) entry which is preliminary data.</text>
</comment>
<keyword evidence="3" id="KW-1185">Reference proteome</keyword>
<dbReference type="EMBL" id="JACIEH010000003">
    <property type="protein sequence ID" value="MBB4099602.1"/>
    <property type="molecule type" value="Genomic_DNA"/>
</dbReference>
<sequence length="207" mass="22581">MKTLIWGAAALVGIVCAVPAHAQYRGGQGFDRPLPPAGSVPNQLIPAIAADGRYDTVNHNLSRDQTAWHVRAALNVAALGCRDVAERETVAAYNAMLGRHRASLAAADAAVKGQYRVRYGAGWDSRHDRDMTRVYNFFAQPPAQAGFCRVARDVLAEAGRVAPEQFAAFAADALPRLEAPFTDFYRDYDAWRAADLAWRGQLASLQR</sequence>
<protein>
    <recommendedName>
        <fullName evidence="4">DUF922 domain-containing protein</fullName>
    </recommendedName>
</protein>
<organism evidence="2 3">
    <name type="scientific">Sphingomonas kyeonggiensis</name>
    <dbReference type="NCBI Taxonomy" id="1268553"/>
    <lineage>
        <taxon>Bacteria</taxon>
        <taxon>Pseudomonadati</taxon>
        <taxon>Pseudomonadota</taxon>
        <taxon>Alphaproteobacteria</taxon>
        <taxon>Sphingomonadales</taxon>
        <taxon>Sphingomonadaceae</taxon>
        <taxon>Sphingomonas</taxon>
    </lineage>
</organism>
<dbReference type="AlphaFoldDB" id="A0A7W6JW45"/>
<feature type="signal peptide" evidence="1">
    <location>
        <begin position="1"/>
        <end position="22"/>
    </location>
</feature>